<evidence type="ECO:0000313" key="1">
    <source>
        <dbReference type="EMBL" id="CUV09847.1"/>
    </source>
</evidence>
<protein>
    <submittedName>
        <fullName evidence="1">Uncharacterized protein</fullName>
    </submittedName>
</protein>
<proteinExistence type="predicted"/>
<organism evidence="1">
    <name type="scientific">hydrothermal vent metagenome</name>
    <dbReference type="NCBI Taxonomy" id="652676"/>
    <lineage>
        <taxon>unclassified sequences</taxon>
        <taxon>metagenomes</taxon>
        <taxon>ecological metagenomes</taxon>
    </lineage>
</organism>
<dbReference type="EMBL" id="FAXC01000308">
    <property type="protein sequence ID" value="CUV09847.1"/>
    <property type="molecule type" value="Genomic_DNA"/>
</dbReference>
<reference evidence="1" key="1">
    <citation type="submission" date="2015-10" db="EMBL/GenBank/DDBJ databases">
        <authorList>
            <person name="Gilbert D.G."/>
        </authorList>
    </citation>
    <scope>NUCLEOTIDE SEQUENCE</scope>
</reference>
<dbReference type="AlphaFoldDB" id="A0A170QD31"/>
<name>A0A170QD31_9ZZZZ</name>
<sequence length="147" mass="17595">MKRVTLLLLIFITYSPAQQMDRLFWNGSDWRRLEKLADYDPELTYMMKIAYINGILDGRLFYYLKAWMMEQTFADSLYAETVDYLTPRELVKVLDNFYADPINGYIPLPSAIIISNMFGERIPMDTINEYIRHSKEWINRMILEQKQ</sequence>
<gene>
    <name evidence="1" type="ORF">MGWOODY_Mmi1271</name>
</gene>
<accession>A0A170QD31</accession>